<feature type="domain" description="Histone chaperone RTT106/FACT complex subunit SPT16-like middle" evidence="3">
    <location>
        <begin position="231"/>
        <end position="364"/>
    </location>
</feature>
<dbReference type="STRING" id="763407.A0A167L0W4"/>
<feature type="compositionally biased region" description="Basic and acidic residues" evidence="2">
    <location>
        <begin position="359"/>
        <end position="375"/>
    </location>
</feature>
<organism evidence="4 5">
    <name type="scientific">Phycomyces blakesleeanus (strain ATCC 8743b / DSM 1359 / FGSC 10004 / NBRC 33097 / NRRL 1555)</name>
    <dbReference type="NCBI Taxonomy" id="763407"/>
    <lineage>
        <taxon>Eukaryota</taxon>
        <taxon>Fungi</taxon>
        <taxon>Fungi incertae sedis</taxon>
        <taxon>Mucoromycota</taxon>
        <taxon>Mucoromycotina</taxon>
        <taxon>Mucoromycetes</taxon>
        <taxon>Mucorales</taxon>
        <taxon>Phycomycetaceae</taxon>
        <taxon>Phycomyces</taxon>
    </lineage>
</organism>
<dbReference type="InterPro" id="IPR013719">
    <property type="entry name" value="RTT106/SPT16-like_middle_dom"/>
</dbReference>
<feature type="compositionally biased region" description="Basic and acidic residues" evidence="2">
    <location>
        <begin position="420"/>
        <end position="435"/>
    </location>
</feature>
<dbReference type="GO" id="GO:0031491">
    <property type="term" value="F:nucleosome binding"/>
    <property type="evidence" value="ECO:0007669"/>
    <property type="project" value="TreeGrafter"/>
</dbReference>
<evidence type="ECO:0000313" key="4">
    <source>
        <dbReference type="EMBL" id="OAD69329.1"/>
    </source>
</evidence>
<keyword evidence="5" id="KW-1185">Reference proteome</keyword>
<protein>
    <recommendedName>
        <fullName evidence="3">Histone chaperone RTT106/FACT complex subunit SPT16-like middle domain-containing protein</fullName>
    </recommendedName>
</protein>
<evidence type="ECO:0000256" key="2">
    <source>
        <dbReference type="SAM" id="MobiDB-lite"/>
    </source>
</evidence>
<feature type="region of interest" description="Disordered" evidence="2">
    <location>
        <begin position="299"/>
        <end position="342"/>
    </location>
</feature>
<feature type="compositionally biased region" description="Low complexity" evidence="2">
    <location>
        <begin position="299"/>
        <end position="323"/>
    </location>
</feature>
<feature type="compositionally biased region" description="Acidic residues" evidence="2">
    <location>
        <begin position="404"/>
        <end position="417"/>
    </location>
</feature>
<dbReference type="AlphaFoldDB" id="A0A167L0W4"/>
<proteinExistence type="inferred from homology"/>
<dbReference type="OrthoDB" id="75754at2759"/>
<dbReference type="Gene3D" id="2.30.29.120">
    <property type="match status" value="1"/>
</dbReference>
<sequence>MTAWLEESIDEPGLRQALQDVLTKYPSTINTIKGLIDHYTAKLALVEQAEPDSKKRKTNHHNTLEITAPPTHTIIASIIDVSFNIPARKKFNIVITNFNLQLVNSKTQIPEYEYLLDDVEIASCTPTPDKAQKNYTIALFFKNKAHQKEEGENTPAAITATESVVFNIQDKADLVVTRPGHQTDQILGQDKHLALIEILQKDARLSVTQPSGQLFTSTVTSPTTGKREHDRLYVNVFLRSKQGSLFFLPEGVLYGFKKPTFIIPVKSISSIVVSTITQHTFDLSLILKKGANVLGAPLSSISTTSTSSSSSSSNSNSNSNPSSGVKNKDEKEQTTTIEFSMIERSEYDGIDEYIKRSKIHDKSMSEETKAPEPKQKAVGSKENSATIAEKDIQNNNKTISSNNYDDDDDDEEDEDYDPSNYEKDLNYGSDSRSEGDSDDFSEDDDIEDEIEDQDQAQDQDQDGNNSGDQLEDSD</sequence>
<dbReference type="FunCoup" id="A0A167L0W4">
    <property type="interactions" value="90"/>
</dbReference>
<dbReference type="PANTHER" id="PTHR45849">
    <property type="entry name" value="FACT COMPLEX SUBUNIT SSRP1"/>
    <property type="match status" value="1"/>
</dbReference>
<dbReference type="RefSeq" id="XP_018287369.1">
    <property type="nucleotide sequence ID" value="XM_018432324.1"/>
</dbReference>
<dbReference type="InParanoid" id="A0A167L0W4"/>
<feature type="region of interest" description="Disordered" evidence="2">
    <location>
        <begin position="359"/>
        <end position="474"/>
    </location>
</feature>
<dbReference type="PANTHER" id="PTHR45849:SF3">
    <property type="entry name" value="HISTONE CHAPERONE RTT106"/>
    <property type="match status" value="1"/>
</dbReference>
<accession>A0A167L0W4</accession>
<dbReference type="SMART" id="SM01287">
    <property type="entry name" value="Rtt106"/>
    <property type="match status" value="1"/>
</dbReference>
<evidence type="ECO:0000313" key="5">
    <source>
        <dbReference type="Proteomes" id="UP000077315"/>
    </source>
</evidence>
<dbReference type="GeneID" id="28993230"/>
<dbReference type="GO" id="GO:0042393">
    <property type="term" value="F:histone binding"/>
    <property type="evidence" value="ECO:0007669"/>
    <property type="project" value="TreeGrafter"/>
</dbReference>
<dbReference type="Pfam" id="PF08512">
    <property type="entry name" value="Rttp106-like_middle"/>
    <property type="match status" value="1"/>
</dbReference>
<dbReference type="InterPro" id="IPR011993">
    <property type="entry name" value="PH-like_dom_sf"/>
</dbReference>
<comment type="similarity">
    <text evidence="1">Belongs to the RTT106 family.</text>
</comment>
<dbReference type="SUPFAM" id="SSF50729">
    <property type="entry name" value="PH domain-like"/>
    <property type="match status" value="1"/>
</dbReference>
<name>A0A167L0W4_PHYB8</name>
<dbReference type="VEuPathDB" id="FungiDB:PHYBLDRAFT_149725"/>
<dbReference type="Proteomes" id="UP000077315">
    <property type="component" value="Unassembled WGS sequence"/>
</dbReference>
<feature type="compositionally biased region" description="Acidic residues" evidence="2">
    <location>
        <begin position="436"/>
        <end position="461"/>
    </location>
</feature>
<evidence type="ECO:0000256" key="1">
    <source>
        <dbReference type="ARBA" id="ARBA00006159"/>
    </source>
</evidence>
<dbReference type="EMBL" id="KV440992">
    <property type="protein sequence ID" value="OAD69329.1"/>
    <property type="molecule type" value="Genomic_DNA"/>
</dbReference>
<evidence type="ECO:0000259" key="3">
    <source>
        <dbReference type="SMART" id="SM01287"/>
    </source>
</evidence>
<reference evidence="5" key="1">
    <citation type="submission" date="2015-06" db="EMBL/GenBank/DDBJ databases">
        <title>Expansion of signal transduction pathways in fungi by whole-genome duplication.</title>
        <authorList>
            <consortium name="DOE Joint Genome Institute"/>
            <person name="Corrochano L.M."/>
            <person name="Kuo A."/>
            <person name="Marcet-Houben M."/>
            <person name="Polaino S."/>
            <person name="Salamov A."/>
            <person name="Villalobos J.M."/>
            <person name="Alvarez M.I."/>
            <person name="Avalos J."/>
            <person name="Benito E.P."/>
            <person name="Benoit I."/>
            <person name="Burger G."/>
            <person name="Camino L.P."/>
            <person name="Canovas D."/>
            <person name="Cerda-Olmedo E."/>
            <person name="Cheng J.-F."/>
            <person name="Dominguez A."/>
            <person name="Elias M."/>
            <person name="Eslava A.P."/>
            <person name="Glaser F."/>
            <person name="Grimwood J."/>
            <person name="Gutierrez G."/>
            <person name="Heitman J."/>
            <person name="Henrissat B."/>
            <person name="Iturriaga E.A."/>
            <person name="Lang B.F."/>
            <person name="Lavin J.L."/>
            <person name="Lee S."/>
            <person name="Li W."/>
            <person name="Lindquist E."/>
            <person name="Lopez-Garcia S."/>
            <person name="Luque E.M."/>
            <person name="Marcos A.T."/>
            <person name="Martin J."/>
            <person name="McCluskey K."/>
            <person name="Medina H.R."/>
            <person name="Miralles-Duran A."/>
            <person name="Miyazaki A."/>
            <person name="Munoz-Torres E."/>
            <person name="Oguiza J.A."/>
            <person name="Ohm R."/>
            <person name="Olmedo M."/>
            <person name="Orejas M."/>
            <person name="Ortiz-Castellanos L."/>
            <person name="Pisabarro A.G."/>
            <person name="Rodriguez-Romero J."/>
            <person name="Ruiz-Herrera J."/>
            <person name="Ruiz-Vazquez R."/>
            <person name="Sanz C."/>
            <person name="Schackwitz W."/>
            <person name="Schmutz J."/>
            <person name="Shahriari M."/>
            <person name="Shelest E."/>
            <person name="Silva-Franco F."/>
            <person name="Soanes D."/>
            <person name="Syed K."/>
            <person name="Tagua V.G."/>
            <person name="Talbot N.J."/>
            <person name="Thon M."/>
            <person name="De vries R.P."/>
            <person name="Wiebenga A."/>
            <person name="Yadav J.S."/>
            <person name="Braun E.L."/>
            <person name="Baker S."/>
            <person name="Garre V."/>
            <person name="Horwitz B."/>
            <person name="Torres-Martinez S."/>
            <person name="Idnurm A."/>
            <person name="Herrera-Estrella A."/>
            <person name="Gabaldon T."/>
            <person name="Grigoriev I.V."/>
        </authorList>
    </citation>
    <scope>NUCLEOTIDE SEQUENCE [LARGE SCALE GENOMIC DNA]</scope>
    <source>
        <strain evidence="5">NRRL 1555(-)</strain>
    </source>
</reference>
<dbReference type="InterPro" id="IPR050454">
    <property type="entry name" value="RTT106/SSRP1_HistChap/FACT"/>
</dbReference>
<gene>
    <name evidence="4" type="ORF">PHYBLDRAFT_149725</name>
</gene>
<dbReference type="Gene3D" id="2.30.29.30">
    <property type="entry name" value="Pleckstrin-homology domain (PH domain)/Phosphotyrosine-binding domain (PTB)"/>
    <property type="match status" value="1"/>
</dbReference>